<dbReference type="PANTHER" id="PTHR32322">
    <property type="entry name" value="INNER MEMBRANE TRANSPORTER"/>
    <property type="match status" value="1"/>
</dbReference>
<evidence type="ECO:0000256" key="5">
    <source>
        <dbReference type="ARBA" id="ARBA00023136"/>
    </source>
</evidence>
<accession>A0ABQ2L5L8</accession>
<keyword evidence="4 6" id="KW-1133">Transmembrane helix</keyword>
<keyword evidence="3 6" id="KW-0812">Transmembrane</keyword>
<evidence type="ECO:0000313" key="8">
    <source>
        <dbReference type="EMBL" id="GGO04240.1"/>
    </source>
</evidence>
<feature type="transmembrane region" description="Helical" evidence="6">
    <location>
        <begin position="91"/>
        <end position="112"/>
    </location>
</feature>
<evidence type="ECO:0000256" key="3">
    <source>
        <dbReference type="ARBA" id="ARBA00022692"/>
    </source>
</evidence>
<feature type="transmembrane region" description="Helical" evidence="6">
    <location>
        <begin position="32"/>
        <end position="51"/>
    </location>
</feature>
<feature type="transmembrane region" description="Helical" evidence="6">
    <location>
        <begin position="245"/>
        <end position="262"/>
    </location>
</feature>
<reference evidence="9" key="1">
    <citation type="journal article" date="2019" name="Int. J. Syst. Evol. Microbiol.">
        <title>The Global Catalogue of Microorganisms (GCM) 10K type strain sequencing project: providing services to taxonomists for standard genome sequencing and annotation.</title>
        <authorList>
            <consortium name="The Broad Institute Genomics Platform"/>
            <consortium name="The Broad Institute Genome Sequencing Center for Infectious Disease"/>
            <person name="Wu L."/>
            <person name="Ma J."/>
        </authorList>
    </citation>
    <scope>NUCLEOTIDE SEQUENCE [LARGE SCALE GENOMIC DNA]</scope>
    <source>
        <strain evidence="9">JCM 17843</strain>
    </source>
</reference>
<dbReference type="InterPro" id="IPR037185">
    <property type="entry name" value="EmrE-like"/>
</dbReference>
<keyword evidence="9" id="KW-1185">Reference proteome</keyword>
<comment type="similarity">
    <text evidence="2">Belongs to the EamA transporter family.</text>
</comment>
<dbReference type="InterPro" id="IPR050638">
    <property type="entry name" value="AA-Vitamin_Transporters"/>
</dbReference>
<comment type="caution">
    <text evidence="8">The sequence shown here is derived from an EMBL/GenBank/DDBJ whole genome shotgun (WGS) entry which is preliminary data.</text>
</comment>
<gene>
    <name evidence="8" type="ORF">GCM10007972_00440</name>
</gene>
<evidence type="ECO:0000313" key="9">
    <source>
        <dbReference type="Proteomes" id="UP000602381"/>
    </source>
</evidence>
<evidence type="ECO:0000259" key="7">
    <source>
        <dbReference type="Pfam" id="PF00892"/>
    </source>
</evidence>
<organism evidence="8 9">
    <name type="scientific">Iodidimonas muriae</name>
    <dbReference type="NCBI Taxonomy" id="261467"/>
    <lineage>
        <taxon>Bacteria</taxon>
        <taxon>Pseudomonadati</taxon>
        <taxon>Pseudomonadota</taxon>
        <taxon>Alphaproteobacteria</taxon>
        <taxon>Iodidimonadales</taxon>
        <taxon>Iodidimonadaceae</taxon>
        <taxon>Iodidimonas</taxon>
    </lineage>
</organism>
<dbReference type="PANTHER" id="PTHR32322:SF2">
    <property type="entry name" value="EAMA DOMAIN-CONTAINING PROTEIN"/>
    <property type="match status" value="1"/>
</dbReference>
<protein>
    <submittedName>
        <fullName evidence="8">Membrane protein</fullName>
    </submittedName>
</protein>
<evidence type="ECO:0000256" key="4">
    <source>
        <dbReference type="ARBA" id="ARBA00022989"/>
    </source>
</evidence>
<feature type="domain" description="EamA" evidence="7">
    <location>
        <begin position="4"/>
        <end position="135"/>
    </location>
</feature>
<dbReference type="Proteomes" id="UP000602381">
    <property type="component" value="Unassembled WGS sequence"/>
</dbReference>
<evidence type="ECO:0000256" key="2">
    <source>
        <dbReference type="ARBA" id="ARBA00007362"/>
    </source>
</evidence>
<dbReference type="RefSeq" id="WP_188873273.1">
    <property type="nucleotide sequence ID" value="NZ_BMOV01000001.1"/>
</dbReference>
<name>A0ABQ2L5L8_9PROT</name>
<feature type="transmembrane region" description="Helical" evidence="6">
    <location>
        <begin position="119"/>
        <end position="136"/>
    </location>
</feature>
<feature type="transmembrane region" description="Helical" evidence="6">
    <location>
        <begin position="268"/>
        <end position="286"/>
    </location>
</feature>
<feature type="transmembrane region" description="Helical" evidence="6">
    <location>
        <begin position="212"/>
        <end position="233"/>
    </location>
</feature>
<evidence type="ECO:0000256" key="1">
    <source>
        <dbReference type="ARBA" id="ARBA00004141"/>
    </source>
</evidence>
<proteinExistence type="inferred from homology"/>
<dbReference type="EMBL" id="BMOV01000001">
    <property type="protein sequence ID" value="GGO04240.1"/>
    <property type="molecule type" value="Genomic_DNA"/>
</dbReference>
<dbReference type="Pfam" id="PF00892">
    <property type="entry name" value="EamA"/>
    <property type="match status" value="2"/>
</dbReference>
<feature type="transmembrane region" description="Helical" evidence="6">
    <location>
        <begin position="180"/>
        <end position="200"/>
    </location>
</feature>
<keyword evidence="5 6" id="KW-0472">Membrane</keyword>
<feature type="transmembrane region" description="Helical" evidence="6">
    <location>
        <begin position="63"/>
        <end position="85"/>
    </location>
</feature>
<feature type="domain" description="EamA" evidence="7">
    <location>
        <begin position="151"/>
        <end position="286"/>
    </location>
</feature>
<dbReference type="SUPFAM" id="SSF103481">
    <property type="entry name" value="Multidrug resistance efflux transporter EmrE"/>
    <property type="match status" value="2"/>
</dbReference>
<sequence>MLNAVLFIICVLIWGSTWYAIKFQFGIVPIEWSVAYRFFLAAILLLGWCIITRRRLRFSWSDHAVFAGLGALLFCLNYVLLYWGTSYLTSGLVAVIFSMMSLANQVNGALLLRIRIEPKVLVGALCGLSGLGLIFAPEFAKISGNDGLVAGIVLCLLGTLSASFGNTLAATERGKNFPLFAFNGYAMLYGSALMALYAVLTGTPPALDLGVGYVVSFLYLTVFGTVAGFTIYLTLLKTWGLGRTAYVAIAIPLVALAISTIFENYQWTPLAVAGVGLVLAGNLMLIRKRRPAPMATDSLCNPEKPVA</sequence>
<dbReference type="InterPro" id="IPR000620">
    <property type="entry name" value="EamA_dom"/>
</dbReference>
<comment type="subcellular location">
    <subcellularLocation>
        <location evidence="1">Membrane</location>
        <topology evidence="1">Multi-pass membrane protein</topology>
    </subcellularLocation>
</comment>
<feature type="transmembrane region" description="Helical" evidence="6">
    <location>
        <begin position="148"/>
        <end position="168"/>
    </location>
</feature>
<evidence type="ECO:0000256" key="6">
    <source>
        <dbReference type="SAM" id="Phobius"/>
    </source>
</evidence>